<dbReference type="EMBL" id="CAJNIZ010044271">
    <property type="protein sequence ID" value="CAE7683532.1"/>
    <property type="molecule type" value="Genomic_DNA"/>
</dbReference>
<keyword evidence="2" id="KW-0677">Repeat</keyword>
<dbReference type="InterPro" id="IPR001680">
    <property type="entry name" value="WD40_rpt"/>
</dbReference>
<feature type="repeat" description="WD" evidence="3">
    <location>
        <begin position="334"/>
        <end position="375"/>
    </location>
</feature>
<evidence type="ECO:0000256" key="3">
    <source>
        <dbReference type="PROSITE-ProRule" id="PRU00221"/>
    </source>
</evidence>
<feature type="repeat" description="WD" evidence="3">
    <location>
        <begin position="148"/>
        <end position="189"/>
    </location>
</feature>
<sequence>MSLEERELLHVVAEDEEGVVAEVFVYSDDTMLSLRRAVCSAAKLQHLALKFEGSHVAMHHTLQAAGLQNHSVVQITPIHEVGLASASSDGMVFFWDALSGKRVESLRGHSDAILGVSFSASGKLLATCSADCTGKVWETLTGKGLTTLLGHEDWVTCVAFDASEALAVTASLDCSARIWEVASGRCLQTLPGGVSPVFWASFAPEEEELATAGLSAQTDQKTSCIDKKFFKGADNTATIWSLTGQVQTVLEGHEDNVTCVTFSPDGLRLVTASQDRKAKLWEAAAGSCIRDFHGHTDTVQSALFSGDGRLVLTASLDRTAKVWESQTGDCLRTLVGHSGSVLFAAFSADGAFVATAARDATVRTWDTKTGRSRCLLEGHRAKVNAISFVAF</sequence>
<dbReference type="PROSITE" id="PS50294">
    <property type="entry name" value="WD_REPEATS_REGION"/>
    <property type="match status" value="5"/>
</dbReference>
<comment type="caution">
    <text evidence="4">The sequence shown here is derived from an EMBL/GenBank/DDBJ whole genome shotgun (WGS) entry which is preliminary data.</text>
</comment>
<dbReference type="SMART" id="SM00320">
    <property type="entry name" value="WD40"/>
    <property type="match status" value="7"/>
</dbReference>
<feature type="repeat" description="WD" evidence="3">
    <location>
        <begin position="83"/>
        <end position="105"/>
    </location>
</feature>
<dbReference type="Gene3D" id="2.130.10.10">
    <property type="entry name" value="YVTN repeat-like/Quinoprotein amine dehydrogenase"/>
    <property type="match status" value="3"/>
</dbReference>
<reference evidence="4" key="1">
    <citation type="submission" date="2021-02" db="EMBL/GenBank/DDBJ databases">
        <authorList>
            <person name="Dougan E. K."/>
            <person name="Rhodes N."/>
            <person name="Thang M."/>
            <person name="Chan C."/>
        </authorList>
    </citation>
    <scope>NUCLEOTIDE SEQUENCE</scope>
</reference>
<dbReference type="InterPro" id="IPR015943">
    <property type="entry name" value="WD40/YVTN_repeat-like_dom_sf"/>
</dbReference>
<dbReference type="InterPro" id="IPR019775">
    <property type="entry name" value="WD40_repeat_CS"/>
</dbReference>
<dbReference type="SUPFAM" id="SSF50998">
    <property type="entry name" value="Quinoprotein alcohol dehydrogenase-like"/>
    <property type="match status" value="1"/>
</dbReference>
<dbReference type="PANTHER" id="PTHR19879:SF9">
    <property type="entry name" value="TRANSCRIPTION INITIATION FACTOR TFIID SUBUNIT 5"/>
    <property type="match status" value="1"/>
</dbReference>
<dbReference type="InterPro" id="IPR011047">
    <property type="entry name" value="Quinoprotein_ADH-like_sf"/>
</dbReference>
<dbReference type="Pfam" id="PF00400">
    <property type="entry name" value="WD40"/>
    <property type="match status" value="5"/>
</dbReference>
<feature type="repeat" description="WD" evidence="3">
    <location>
        <begin position="292"/>
        <end position="333"/>
    </location>
</feature>
<protein>
    <submittedName>
        <fullName evidence="4">Uncharacterized protein</fullName>
    </submittedName>
</protein>
<evidence type="ECO:0000313" key="5">
    <source>
        <dbReference type="Proteomes" id="UP000649617"/>
    </source>
</evidence>
<proteinExistence type="predicted"/>
<dbReference type="PROSITE" id="PS00678">
    <property type="entry name" value="WD_REPEATS_1"/>
    <property type="match status" value="3"/>
</dbReference>
<keyword evidence="5" id="KW-1185">Reference proteome</keyword>
<dbReference type="Proteomes" id="UP000649617">
    <property type="component" value="Unassembled WGS sequence"/>
</dbReference>
<dbReference type="CDD" id="cd00200">
    <property type="entry name" value="WD40"/>
    <property type="match status" value="1"/>
</dbReference>
<feature type="repeat" description="WD" evidence="3">
    <location>
        <begin position="250"/>
        <end position="291"/>
    </location>
</feature>
<accession>A0A812WG58</accession>
<evidence type="ECO:0000313" key="4">
    <source>
        <dbReference type="EMBL" id="CAE7683532.1"/>
    </source>
</evidence>
<evidence type="ECO:0000256" key="1">
    <source>
        <dbReference type="ARBA" id="ARBA00022574"/>
    </source>
</evidence>
<keyword evidence="1 3" id="KW-0853">WD repeat</keyword>
<evidence type="ECO:0000256" key="2">
    <source>
        <dbReference type="ARBA" id="ARBA00022737"/>
    </source>
</evidence>
<dbReference type="PANTHER" id="PTHR19879">
    <property type="entry name" value="TRANSCRIPTION INITIATION FACTOR TFIID"/>
    <property type="match status" value="1"/>
</dbReference>
<dbReference type="OrthoDB" id="10267436at2759"/>
<dbReference type="InterPro" id="IPR020472">
    <property type="entry name" value="WD40_PAC1"/>
</dbReference>
<gene>
    <name evidence="4" type="ORF">SPIL2461_LOCUS19073</name>
</gene>
<dbReference type="AlphaFoldDB" id="A0A812WG58"/>
<name>A0A812WG58_SYMPI</name>
<dbReference type="PROSITE" id="PS50082">
    <property type="entry name" value="WD_REPEATS_2"/>
    <property type="match status" value="6"/>
</dbReference>
<feature type="repeat" description="WD" evidence="3">
    <location>
        <begin position="106"/>
        <end position="147"/>
    </location>
</feature>
<dbReference type="PRINTS" id="PR00320">
    <property type="entry name" value="GPROTEINBRPT"/>
</dbReference>
<organism evidence="4 5">
    <name type="scientific">Symbiodinium pilosum</name>
    <name type="common">Dinoflagellate</name>
    <dbReference type="NCBI Taxonomy" id="2952"/>
    <lineage>
        <taxon>Eukaryota</taxon>
        <taxon>Sar</taxon>
        <taxon>Alveolata</taxon>
        <taxon>Dinophyceae</taxon>
        <taxon>Suessiales</taxon>
        <taxon>Symbiodiniaceae</taxon>
        <taxon>Symbiodinium</taxon>
    </lineage>
</organism>